<accession>A0ABV3DE24</accession>
<keyword evidence="2" id="KW-1185">Reference proteome</keyword>
<dbReference type="RefSeq" id="WP_358350408.1">
    <property type="nucleotide sequence ID" value="NZ_JBEZFP010000012.1"/>
</dbReference>
<protein>
    <submittedName>
        <fullName evidence="1">Uncharacterized protein</fullName>
    </submittedName>
</protein>
<proteinExistence type="predicted"/>
<evidence type="ECO:0000313" key="1">
    <source>
        <dbReference type="EMBL" id="MEU8133249.1"/>
    </source>
</evidence>
<dbReference type="EMBL" id="JBEZFP010000012">
    <property type="protein sequence ID" value="MEU8133249.1"/>
    <property type="molecule type" value="Genomic_DNA"/>
</dbReference>
<evidence type="ECO:0000313" key="2">
    <source>
        <dbReference type="Proteomes" id="UP001551482"/>
    </source>
</evidence>
<comment type="caution">
    <text evidence="1">The sequence shown here is derived from an EMBL/GenBank/DDBJ whole genome shotgun (WGS) entry which is preliminary data.</text>
</comment>
<gene>
    <name evidence="1" type="ORF">AB0C36_07035</name>
</gene>
<organism evidence="1 2">
    <name type="scientific">Streptodolium elevatio</name>
    <dbReference type="NCBI Taxonomy" id="3157996"/>
    <lineage>
        <taxon>Bacteria</taxon>
        <taxon>Bacillati</taxon>
        <taxon>Actinomycetota</taxon>
        <taxon>Actinomycetes</taxon>
        <taxon>Kitasatosporales</taxon>
        <taxon>Streptomycetaceae</taxon>
        <taxon>Streptodolium</taxon>
    </lineage>
</organism>
<sequence length="77" mass="8552">MTLPEWHSTDKELIIARGRMKFWHNVMHEADDAGSIPIEGVSEPEMRASAWEAEVAFASRFMELYAAEGAGKSAPDS</sequence>
<reference evidence="1 2" key="1">
    <citation type="submission" date="2024-06" db="EMBL/GenBank/DDBJ databases">
        <title>The Natural Products Discovery Center: Release of the First 8490 Sequenced Strains for Exploring Actinobacteria Biosynthetic Diversity.</title>
        <authorList>
            <person name="Kalkreuter E."/>
            <person name="Kautsar S.A."/>
            <person name="Yang D."/>
            <person name="Bader C.D."/>
            <person name="Teijaro C.N."/>
            <person name="Fluegel L."/>
            <person name="Davis C.M."/>
            <person name="Simpson J.R."/>
            <person name="Lauterbach L."/>
            <person name="Steele A.D."/>
            <person name="Gui C."/>
            <person name="Meng S."/>
            <person name="Li G."/>
            <person name="Viehrig K."/>
            <person name="Ye F."/>
            <person name="Su P."/>
            <person name="Kiefer A.F."/>
            <person name="Nichols A."/>
            <person name="Cepeda A.J."/>
            <person name="Yan W."/>
            <person name="Fan B."/>
            <person name="Jiang Y."/>
            <person name="Adhikari A."/>
            <person name="Zheng C.-J."/>
            <person name="Schuster L."/>
            <person name="Cowan T.M."/>
            <person name="Smanski M.J."/>
            <person name="Chevrette M.G."/>
            <person name="De Carvalho L.P.S."/>
            <person name="Shen B."/>
        </authorList>
    </citation>
    <scope>NUCLEOTIDE SEQUENCE [LARGE SCALE GENOMIC DNA]</scope>
    <source>
        <strain evidence="1 2">NPDC048946</strain>
    </source>
</reference>
<name>A0ABV3DE24_9ACTN</name>
<dbReference type="Proteomes" id="UP001551482">
    <property type="component" value="Unassembled WGS sequence"/>
</dbReference>